<dbReference type="InterPro" id="IPR008613">
    <property type="entry name" value="Excalibur_Ca-bd_domain"/>
</dbReference>
<dbReference type="Proteomes" id="UP000266649">
    <property type="component" value="Unassembled WGS sequence"/>
</dbReference>
<proteinExistence type="predicted"/>
<sequence>MTIRSVFAALALAVLAAPALSSPAGSDAETAKKPTVSEIIRIAASYSCSPRKTCKQISSCREAMWLLKNCSWGHRLDRDNDGIPCEGTC</sequence>
<organism evidence="3 4">
    <name type="scientific">Gemmobacter lutimaris</name>
    <dbReference type="NCBI Taxonomy" id="2306023"/>
    <lineage>
        <taxon>Bacteria</taxon>
        <taxon>Pseudomonadati</taxon>
        <taxon>Pseudomonadota</taxon>
        <taxon>Alphaproteobacteria</taxon>
        <taxon>Rhodobacterales</taxon>
        <taxon>Paracoccaceae</taxon>
        <taxon>Gemmobacter</taxon>
    </lineage>
</organism>
<evidence type="ECO:0000256" key="1">
    <source>
        <dbReference type="SAM" id="SignalP"/>
    </source>
</evidence>
<dbReference type="SMART" id="SM00894">
    <property type="entry name" value="Excalibur"/>
    <property type="match status" value="1"/>
</dbReference>
<keyword evidence="1" id="KW-0732">Signal</keyword>
<dbReference type="RefSeq" id="WP_119135226.1">
    <property type="nucleotide sequence ID" value="NZ_QXXQ01000006.1"/>
</dbReference>
<dbReference type="AlphaFoldDB" id="A0A398BWE2"/>
<evidence type="ECO:0000259" key="2">
    <source>
        <dbReference type="SMART" id="SM00894"/>
    </source>
</evidence>
<name>A0A398BWE2_9RHOB</name>
<feature type="signal peptide" evidence="1">
    <location>
        <begin position="1"/>
        <end position="24"/>
    </location>
</feature>
<dbReference type="EMBL" id="QXXQ01000006">
    <property type="protein sequence ID" value="RID91623.1"/>
    <property type="molecule type" value="Genomic_DNA"/>
</dbReference>
<accession>A0A398BWE2</accession>
<protein>
    <recommendedName>
        <fullName evidence="2">Excalibur calcium-binding domain-containing protein</fullName>
    </recommendedName>
</protein>
<evidence type="ECO:0000313" key="4">
    <source>
        <dbReference type="Proteomes" id="UP000266649"/>
    </source>
</evidence>
<comment type="caution">
    <text evidence="3">The sequence shown here is derived from an EMBL/GenBank/DDBJ whole genome shotgun (WGS) entry which is preliminary data.</text>
</comment>
<feature type="domain" description="Excalibur calcium-binding" evidence="2">
    <location>
        <begin position="50"/>
        <end position="86"/>
    </location>
</feature>
<dbReference type="Pfam" id="PF05901">
    <property type="entry name" value="Excalibur"/>
    <property type="match status" value="1"/>
</dbReference>
<reference evidence="3 4" key="1">
    <citation type="submission" date="2018-09" db="EMBL/GenBank/DDBJ databases">
        <title>Gemmobacter lutimaris sp. nov., a marine bacterium isolated from tidal flat.</title>
        <authorList>
            <person name="Lee D.W."/>
            <person name="Yoo Y."/>
            <person name="Kim J.-J."/>
            <person name="Kim B.S."/>
        </authorList>
    </citation>
    <scope>NUCLEOTIDE SEQUENCE [LARGE SCALE GENOMIC DNA]</scope>
    <source>
        <strain evidence="3 4">YJ-T1-11</strain>
    </source>
</reference>
<feature type="chain" id="PRO_5017364557" description="Excalibur calcium-binding domain-containing protein" evidence="1">
    <location>
        <begin position="25"/>
        <end position="89"/>
    </location>
</feature>
<evidence type="ECO:0000313" key="3">
    <source>
        <dbReference type="EMBL" id="RID91623.1"/>
    </source>
</evidence>
<keyword evidence="4" id="KW-1185">Reference proteome</keyword>
<dbReference type="OrthoDB" id="9805504at2"/>
<gene>
    <name evidence="3" type="ORF">D2N39_13080</name>
</gene>